<dbReference type="AlphaFoldDB" id="A0A9Y2AJ98"/>
<feature type="domain" description="EamA" evidence="7">
    <location>
        <begin position="163"/>
        <end position="297"/>
    </location>
</feature>
<evidence type="ECO:0000256" key="6">
    <source>
        <dbReference type="SAM" id="Phobius"/>
    </source>
</evidence>
<dbReference type="InterPro" id="IPR050638">
    <property type="entry name" value="AA-Vitamin_Transporters"/>
</dbReference>
<accession>A0A9Y2AJ98</accession>
<evidence type="ECO:0000313" key="9">
    <source>
        <dbReference type="Proteomes" id="UP001243623"/>
    </source>
</evidence>
<keyword evidence="9" id="KW-1185">Reference proteome</keyword>
<gene>
    <name evidence="8" type="ORF">P3F81_00810</name>
</gene>
<feature type="transmembrane region" description="Helical" evidence="6">
    <location>
        <begin position="77"/>
        <end position="94"/>
    </location>
</feature>
<feature type="transmembrane region" description="Helical" evidence="6">
    <location>
        <begin position="281"/>
        <end position="298"/>
    </location>
</feature>
<dbReference type="SUPFAM" id="SSF103481">
    <property type="entry name" value="Multidrug resistance efflux transporter EmrE"/>
    <property type="match status" value="2"/>
</dbReference>
<protein>
    <submittedName>
        <fullName evidence="8">DMT family transporter</fullName>
    </submittedName>
</protein>
<feature type="transmembrane region" description="Helical" evidence="6">
    <location>
        <begin position="164"/>
        <end position="182"/>
    </location>
</feature>
<dbReference type="InterPro" id="IPR037185">
    <property type="entry name" value="EmrE-like"/>
</dbReference>
<feature type="transmembrane region" description="Helical" evidence="6">
    <location>
        <begin position="106"/>
        <end position="126"/>
    </location>
</feature>
<dbReference type="RefSeq" id="WP_147667270.1">
    <property type="nucleotide sequence ID" value="NZ_CP120678.1"/>
</dbReference>
<feature type="domain" description="EamA" evidence="7">
    <location>
        <begin position="17"/>
        <end position="149"/>
    </location>
</feature>
<reference evidence="8" key="1">
    <citation type="submission" date="2023-03" db="EMBL/GenBank/DDBJ databases">
        <title>Selenobaculum gbiensis gen. nov. sp. nov., a new bacterium isolated from the gut microbiota of IBD patient.</title>
        <authorList>
            <person name="Yeo S."/>
            <person name="Park H."/>
            <person name="Huh C.S."/>
        </authorList>
    </citation>
    <scope>NUCLEOTIDE SEQUENCE</scope>
    <source>
        <strain evidence="8">ICN-92133</strain>
    </source>
</reference>
<evidence type="ECO:0000256" key="4">
    <source>
        <dbReference type="ARBA" id="ARBA00022989"/>
    </source>
</evidence>
<feature type="transmembrane region" description="Helical" evidence="6">
    <location>
        <begin position="256"/>
        <end position="275"/>
    </location>
</feature>
<dbReference type="Proteomes" id="UP001243623">
    <property type="component" value="Chromosome"/>
</dbReference>
<keyword evidence="3 6" id="KW-0812">Transmembrane</keyword>
<dbReference type="EMBL" id="CP120678">
    <property type="protein sequence ID" value="WIW70897.1"/>
    <property type="molecule type" value="Genomic_DNA"/>
</dbReference>
<dbReference type="GO" id="GO:0016020">
    <property type="term" value="C:membrane"/>
    <property type="evidence" value="ECO:0007669"/>
    <property type="project" value="UniProtKB-SubCell"/>
</dbReference>
<name>A0A9Y2AJ98_9FIRM</name>
<feature type="transmembrane region" description="Helical" evidence="6">
    <location>
        <begin position="133"/>
        <end position="152"/>
    </location>
</feature>
<organism evidence="8 9">
    <name type="scientific">Selenobaculum gibii</name>
    <dbReference type="NCBI Taxonomy" id="3054208"/>
    <lineage>
        <taxon>Bacteria</taxon>
        <taxon>Bacillati</taxon>
        <taxon>Bacillota</taxon>
        <taxon>Negativicutes</taxon>
        <taxon>Selenomonadales</taxon>
        <taxon>Selenomonadaceae</taxon>
        <taxon>Selenobaculum</taxon>
    </lineage>
</organism>
<evidence type="ECO:0000259" key="7">
    <source>
        <dbReference type="Pfam" id="PF00892"/>
    </source>
</evidence>
<dbReference type="KEGG" id="sgbi:P3F81_00810"/>
<keyword evidence="5 6" id="KW-0472">Membrane</keyword>
<keyword evidence="4 6" id="KW-1133">Transmembrane helix</keyword>
<comment type="subcellular location">
    <subcellularLocation>
        <location evidence="1">Membrane</location>
        <topology evidence="1">Multi-pass membrane protein</topology>
    </subcellularLocation>
</comment>
<comment type="similarity">
    <text evidence="2">Belongs to the EamA transporter family.</text>
</comment>
<feature type="transmembrane region" description="Helical" evidence="6">
    <location>
        <begin position="20"/>
        <end position="39"/>
    </location>
</feature>
<evidence type="ECO:0000313" key="8">
    <source>
        <dbReference type="EMBL" id="WIW70897.1"/>
    </source>
</evidence>
<evidence type="ECO:0000256" key="3">
    <source>
        <dbReference type="ARBA" id="ARBA00022692"/>
    </source>
</evidence>
<feature type="transmembrane region" description="Helical" evidence="6">
    <location>
        <begin position="222"/>
        <end position="244"/>
    </location>
</feature>
<evidence type="ECO:0000256" key="2">
    <source>
        <dbReference type="ARBA" id="ARBA00007362"/>
    </source>
</evidence>
<proteinExistence type="inferred from homology"/>
<dbReference type="Pfam" id="PF00892">
    <property type="entry name" value="EamA"/>
    <property type="match status" value="2"/>
</dbReference>
<dbReference type="InterPro" id="IPR000620">
    <property type="entry name" value="EamA_dom"/>
</dbReference>
<evidence type="ECO:0000256" key="5">
    <source>
        <dbReference type="ARBA" id="ARBA00023136"/>
    </source>
</evidence>
<feature type="transmembrane region" description="Helical" evidence="6">
    <location>
        <begin position="45"/>
        <end position="65"/>
    </location>
</feature>
<dbReference type="PANTHER" id="PTHR32322:SF2">
    <property type="entry name" value="EAMA DOMAIN-CONTAINING PROTEIN"/>
    <property type="match status" value="1"/>
</dbReference>
<dbReference type="PANTHER" id="PTHR32322">
    <property type="entry name" value="INNER MEMBRANE TRANSPORTER"/>
    <property type="match status" value="1"/>
</dbReference>
<feature type="transmembrane region" description="Helical" evidence="6">
    <location>
        <begin position="189"/>
        <end position="210"/>
    </location>
</feature>
<evidence type="ECO:0000256" key="1">
    <source>
        <dbReference type="ARBA" id="ARBA00004141"/>
    </source>
</evidence>
<sequence length="319" mass="34931">MIPKDTKTPDTKLKCIANLIMLLIVLIWGSSFISIKIAVHEIPPITLAFIRFFITSIILYCGLKINAPQTKISKSDYLPLAIAGFVGITSYFCFENTALSLTSASNASLISCLTPIMAIALNVIFFKARLSGLEFIGSAVGLIGAYLTITANGDLSLDSNNFKGNMLMIGAMFSWAVFTLLSKKIQHKYSSLCIVTYQTIFATITLLPLACFEYQKWQPFSPLALAQVIFLAVFCSALGNYLYVYALKILDVTITTIYLSLVPIVGVIAGSLILGETVLPIQLLGGSIIISAILIINLERTFNLWQNQLITKKPNSKIF</sequence>